<dbReference type="AlphaFoldDB" id="A0A2G5EFZ7"/>
<feature type="region of interest" description="Disordered" evidence="1">
    <location>
        <begin position="255"/>
        <end position="304"/>
    </location>
</feature>
<dbReference type="InParanoid" id="A0A2G5EFZ7"/>
<dbReference type="OrthoDB" id="1939654at2759"/>
<gene>
    <name evidence="2" type="ORF">AQUCO_00900801v1</name>
</gene>
<feature type="compositionally biased region" description="Low complexity" evidence="1">
    <location>
        <begin position="258"/>
        <end position="273"/>
    </location>
</feature>
<dbReference type="STRING" id="218851.A0A2G5EFZ7"/>
<dbReference type="Proteomes" id="UP000230069">
    <property type="component" value="Unassembled WGS sequence"/>
</dbReference>
<dbReference type="FunCoup" id="A0A2G5EFZ7">
    <property type="interactions" value="407"/>
</dbReference>
<feature type="region of interest" description="Disordered" evidence="1">
    <location>
        <begin position="422"/>
        <end position="442"/>
    </location>
</feature>
<protein>
    <recommendedName>
        <fullName evidence="4">LisH domain-containing protein</fullName>
    </recommendedName>
</protein>
<feature type="compositionally biased region" description="Polar residues" evidence="1">
    <location>
        <begin position="208"/>
        <end position="223"/>
    </location>
</feature>
<evidence type="ECO:0000313" key="2">
    <source>
        <dbReference type="EMBL" id="PIA54497.1"/>
    </source>
</evidence>
<accession>A0A2G5EFZ7</accession>
<evidence type="ECO:0000313" key="3">
    <source>
        <dbReference type="Proteomes" id="UP000230069"/>
    </source>
</evidence>
<keyword evidence="3" id="KW-1185">Reference proteome</keyword>
<name>A0A2G5EFZ7_AQUCA</name>
<feature type="compositionally biased region" description="Polar residues" evidence="1">
    <location>
        <begin position="140"/>
        <end position="175"/>
    </location>
</feature>
<feature type="compositionally biased region" description="Polar residues" evidence="1">
    <location>
        <begin position="182"/>
        <end position="200"/>
    </location>
</feature>
<feature type="region of interest" description="Disordered" evidence="1">
    <location>
        <begin position="479"/>
        <end position="501"/>
    </location>
</feature>
<dbReference type="PANTHER" id="PTHR35117">
    <property type="entry name" value="MYOSIN-M HEAVY PROTEIN"/>
    <property type="match status" value="1"/>
</dbReference>
<dbReference type="EMBL" id="KZ305026">
    <property type="protein sequence ID" value="PIA54497.1"/>
    <property type="molecule type" value="Genomic_DNA"/>
</dbReference>
<feature type="compositionally biased region" description="Polar residues" evidence="1">
    <location>
        <begin position="422"/>
        <end position="435"/>
    </location>
</feature>
<reference evidence="2 3" key="1">
    <citation type="submission" date="2017-09" db="EMBL/GenBank/DDBJ databases">
        <title>WGS assembly of Aquilegia coerulea Goldsmith.</title>
        <authorList>
            <person name="Hodges S."/>
            <person name="Kramer E."/>
            <person name="Nordborg M."/>
            <person name="Tomkins J."/>
            <person name="Borevitz J."/>
            <person name="Derieg N."/>
            <person name="Yan J."/>
            <person name="Mihaltcheva S."/>
            <person name="Hayes R.D."/>
            <person name="Rokhsar D."/>
        </authorList>
    </citation>
    <scope>NUCLEOTIDE SEQUENCE [LARGE SCALE GENOMIC DNA]</scope>
    <source>
        <strain evidence="3">cv. Goldsmith</strain>
    </source>
</reference>
<evidence type="ECO:0000256" key="1">
    <source>
        <dbReference type="SAM" id="MobiDB-lite"/>
    </source>
</evidence>
<evidence type="ECO:0008006" key="4">
    <source>
        <dbReference type="Google" id="ProtNLM"/>
    </source>
</evidence>
<organism evidence="2 3">
    <name type="scientific">Aquilegia coerulea</name>
    <name type="common">Rocky mountain columbine</name>
    <dbReference type="NCBI Taxonomy" id="218851"/>
    <lineage>
        <taxon>Eukaryota</taxon>
        <taxon>Viridiplantae</taxon>
        <taxon>Streptophyta</taxon>
        <taxon>Embryophyta</taxon>
        <taxon>Tracheophyta</taxon>
        <taxon>Spermatophyta</taxon>
        <taxon>Magnoliopsida</taxon>
        <taxon>Ranunculales</taxon>
        <taxon>Ranunculaceae</taxon>
        <taxon>Thalictroideae</taxon>
        <taxon>Aquilegia</taxon>
    </lineage>
</organism>
<dbReference type="PANTHER" id="PTHR35117:SF1">
    <property type="entry name" value="MYOSIN-M HEAVY PROTEIN"/>
    <property type="match status" value="1"/>
</dbReference>
<feature type="compositionally biased region" description="Polar residues" evidence="1">
    <location>
        <begin position="489"/>
        <end position="501"/>
    </location>
</feature>
<feature type="region of interest" description="Disordered" evidence="1">
    <location>
        <begin position="139"/>
        <end position="223"/>
    </location>
</feature>
<sequence length="501" mass="54584">MSKQAKSKKREKFGKGKVTPVQVAYMVDRYLSDNNFTETRSIFRTEASSLMSKANVEEAPKSLLSLDSILDEYIRLKEQKVMMEQEKFQVVQEKTRVGMLFQDMQSLVQAYNDSSRNISLPSGSIMMCNSMDFVPRPNPNYGSSSGYTRNATPTSNVTSLNSPNFSTPSTNFPSQNKRKGSRNVSDTPSAAKRQCSQVNRKASLVAGTKTTLKAHNTSSTQGMVKQKVSLFQSSSQTDSAVLCCGGGSSVRESSVAKSLFKPSSPSLQSSSPSPKTPPQGCISQVDNSVSPSENSSLVNSTCSNTPRDITPSNCAVISSSTKTIVVSPSKNLACYSIERSHYISSSPAKTHLKRAATRDHVKGRLDFGASDVPTSSNQPMTADIPLSEDGEDVFEMPNLDMFGPDFSLSEFLVDMDLNCSQDMNPATSRSQQESGLGNLEASHSFPEVPMSTEILSQKDMNIQGQDSSTSMKSITKCMTFRSPAKNRRSSTLDQENLVTRN</sequence>
<proteinExistence type="predicted"/>
<feature type="compositionally biased region" description="Polar residues" evidence="1">
    <location>
        <begin position="281"/>
        <end position="304"/>
    </location>
</feature>